<evidence type="ECO:0000313" key="2">
    <source>
        <dbReference type="Proteomes" id="UP000827976"/>
    </source>
</evidence>
<keyword evidence="2" id="KW-1185">Reference proteome</keyword>
<evidence type="ECO:0000313" key="1">
    <source>
        <dbReference type="EMBL" id="KAH7671725.1"/>
    </source>
</evidence>
<reference evidence="2" key="1">
    <citation type="journal article" date="2022" name="Nat. Commun.">
        <title>Chromosome evolution and the genetic basis of agronomically important traits in greater yam.</title>
        <authorList>
            <person name="Bredeson J.V."/>
            <person name="Lyons J.B."/>
            <person name="Oniyinde I.O."/>
            <person name="Okereke N.R."/>
            <person name="Kolade O."/>
            <person name="Nnabue I."/>
            <person name="Nwadili C.O."/>
            <person name="Hribova E."/>
            <person name="Parker M."/>
            <person name="Nwogha J."/>
            <person name="Shu S."/>
            <person name="Carlson J."/>
            <person name="Kariba R."/>
            <person name="Muthemba S."/>
            <person name="Knop K."/>
            <person name="Barton G.J."/>
            <person name="Sherwood A.V."/>
            <person name="Lopez-Montes A."/>
            <person name="Asiedu R."/>
            <person name="Jamnadass R."/>
            <person name="Muchugi A."/>
            <person name="Goodstein D."/>
            <person name="Egesi C.N."/>
            <person name="Featherston J."/>
            <person name="Asfaw A."/>
            <person name="Simpson G.G."/>
            <person name="Dolezel J."/>
            <person name="Hendre P.S."/>
            <person name="Van Deynze A."/>
            <person name="Kumar P.L."/>
            <person name="Obidiegwu J.E."/>
            <person name="Bhattacharjee R."/>
            <person name="Rokhsar D.S."/>
        </authorList>
    </citation>
    <scope>NUCLEOTIDE SEQUENCE [LARGE SCALE GENOMIC DNA]</scope>
    <source>
        <strain evidence="2">cv. TDa95/00328</strain>
    </source>
</reference>
<organism evidence="1 2">
    <name type="scientific">Dioscorea alata</name>
    <name type="common">Purple yam</name>
    <dbReference type="NCBI Taxonomy" id="55571"/>
    <lineage>
        <taxon>Eukaryota</taxon>
        <taxon>Viridiplantae</taxon>
        <taxon>Streptophyta</taxon>
        <taxon>Embryophyta</taxon>
        <taxon>Tracheophyta</taxon>
        <taxon>Spermatophyta</taxon>
        <taxon>Magnoliopsida</taxon>
        <taxon>Liliopsida</taxon>
        <taxon>Dioscoreales</taxon>
        <taxon>Dioscoreaceae</taxon>
        <taxon>Dioscorea</taxon>
    </lineage>
</organism>
<accession>A0ACB7VD93</accession>
<protein>
    <submittedName>
        <fullName evidence="1">SBP domain-containing protein</fullName>
    </submittedName>
</protein>
<name>A0ACB7VD93_DIOAL</name>
<dbReference type="Proteomes" id="UP000827976">
    <property type="component" value="Chromosome 9"/>
</dbReference>
<sequence>MIMNMNMNFSSTSNDSPPPPSLLPFPSFQPPLMNNLNFNYNYNYNHNYNNHQYLMPMTNSSYTTNLLAKPDQDISVSSIGLNLGQRTYFSSDDASMINKLFSRSRGVYSSLSSQQPPKCQAEGCHSDLSLAKHYHRRHKVCEFHSKATIVIAAGLQQRFCQQCSRFHVLSEFDETKRSCRKRLADHNRRRRKPQLHKNKQVMIMSTSNSFGNKGNVEGEKKMEVETFEFEFSNLDQNQNQVHDFIVPDQHDEQQISPNMSLLLHHNHNLFCSTSSGEQHEQVQQQHQHNHEDVMFEVEFM</sequence>
<proteinExistence type="predicted"/>
<gene>
    <name evidence="1" type="ORF">IHE45_09G006900</name>
</gene>
<comment type="caution">
    <text evidence="1">The sequence shown here is derived from an EMBL/GenBank/DDBJ whole genome shotgun (WGS) entry which is preliminary data.</text>
</comment>
<dbReference type="EMBL" id="CM037019">
    <property type="protein sequence ID" value="KAH7671725.1"/>
    <property type="molecule type" value="Genomic_DNA"/>
</dbReference>